<evidence type="ECO:0000313" key="3">
    <source>
        <dbReference type="Proteomes" id="UP001204376"/>
    </source>
</evidence>
<dbReference type="EMBL" id="JANHOH010000002">
    <property type="protein sequence ID" value="MCQ6959148.1"/>
    <property type="molecule type" value="Genomic_DNA"/>
</dbReference>
<name>A0ABT1T3G1_9SPHI</name>
<dbReference type="Proteomes" id="UP001204376">
    <property type="component" value="Unassembled WGS sequence"/>
</dbReference>
<dbReference type="InterPro" id="IPR007272">
    <property type="entry name" value="Sulf_transp_TsuA/YedE"/>
</dbReference>
<keyword evidence="1" id="KW-0472">Membrane</keyword>
<feature type="transmembrane region" description="Helical" evidence="1">
    <location>
        <begin position="109"/>
        <end position="129"/>
    </location>
</feature>
<feature type="transmembrane region" description="Helical" evidence="1">
    <location>
        <begin position="38"/>
        <end position="57"/>
    </location>
</feature>
<feature type="transmembrane region" description="Helical" evidence="1">
    <location>
        <begin position="82"/>
        <end position="103"/>
    </location>
</feature>
<organism evidence="2 3">
    <name type="scientific">Mucilaginibacter aquariorum</name>
    <dbReference type="NCBI Taxonomy" id="2967225"/>
    <lineage>
        <taxon>Bacteria</taxon>
        <taxon>Pseudomonadati</taxon>
        <taxon>Bacteroidota</taxon>
        <taxon>Sphingobacteriia</taxon>
        <taxon>Sphingobacteriales</taxon>
        <taxon>Sphingobacteriaceae</taxon>
        <taxon>Mucilaginibacter</taxon>
    </lineage>
</organism>
<comment type="caution">
    <text evidence="2">The sequence shown here is derived from an EMBL/GenBank/DDBJ whole genome shotgun (WGS) entry which is preliminary data.</text>
</comment>
<keyword evidence="3" id="KW-1185">Reference proteome</keyword>
<sequence>MKGVKFVIAGILFGVIMVKSEAASWYRIQEMFRFQSFHMYGIIGTAVGLGAIAVFLIKKLKIKDFYGHPIVFPHKEKSWPKYILGGLIFGLGWALAGACPGPMFVNFGYGYPTMVIVILGALLGTYLYGITKNKLPH</sequence>
<evidence type="ECO:0000313" key="2">
    <source>
        <dbReference type="EMBL" id="MCQ6959148.1"/>
    </source>
</evidence>
<reference evidence="2 3" key="1">
    <citation type="submission" date="2022-07" db="EMBL/GenBank/DDBJ databases">
        <title>Mucilaginibacter sp. JC4.</title>
        <authorList>
            <person name="Le V."/>
            <person name="Ko S.-R."/>
            <person name="Ahn C.-Y."/>
            <person name="Oh H.-M."/>
        </authorList>
    </citation>
    <scope>NUCLEOTIDE SEQUENCE [LARGE SCALE GENOMIC DNA]</scope>
    <source>
        <strain evidence="2 3">JC4</strain>
    </source>
</reference>
<keyword evidence="1" id="KW-1133">Transmembrane helix</keyword>
<evidence type="ECO:0000256" key="1">
    <source>
        <dbReference type="SAM" id="Phobius"/>
    </source>
</evidence>
<protein>
    <submittedName>
        <fullName evidence="2">YeeE/YedE family protein</fullName>
    </submittedName>
</protein>
<dbReference type="RefSeq" id="WP_256539336.1">
    <property type="nucleotide sequence ID" value="NZ_JANHOH010000002.1"/>
</dbReference>
<dbReference type="Pfam" id="PF04143">
    <property type="entry name" value="Sulf_transp"/>
    <property type="match status" value="1"/>
</dbReference>
<proteinExistence type="predicted"/>
<gene>
    <name evidence="2" type="ORF">NPE20_14320</name>
</gene>
<accession>A0ABT1T3G1</accession>
<keyword evidence="1" id="KW-0812">Transmembrane</keyword>